<evidence type="ECO:0000313" key="2">
    <source>
        <dbReference type="Proteomes" id="UP000002149"/>
    </source>
</evidence>
<sequence>MLNVYNLAYLDQHTDRTLNLLDQAVHKFSQKARSLHRESIALRSEILAKDPNRRVPSCSHSTPKFHMLDHMTFCIRRLGPLNNYTTAFGESEHRRIKCLYSVTNKTQSGAQQLGLRVHEQQVLSRLHREIHGTTQVSQDDHPMMLGEPSYEQPFQMSGNKRQPGYISDLKEKASSFPELKSFGNGLISHLYQRLNPEHDIDGGVSAEHRDMISVANDKLYWHNTLRVFHTKCNMERTYDIINPDVKTLDIMLQAPINNNPRFLHAWVMKMFHMEVYKKKKAGLVTMKDAEKHSLYMVWGKGGTK</sequence>
<dbReference type="Proteomes" id="UP000002149">
    <property type="component" value="Chromosome 14"/>
</dbReference>
<dbReference type="RefSeq" id="XP_024514694.1">
    <property type="nucleotide sequence ID" value="XM_024658879.1"/>
</dbReference>
<evidence type="ECO:0000313" key="1">
    <source>
        <dbReference type="EMBL" id="ALO69804.1"/>
    </source>
</evidence>
<gene>
    <name evidence="1" type="ordered locus">CNN00765</name>
</gene>
<organism evidence="1 2">
    <name type="scientific">Cryptococcus deneoformans (strain JEC21 / ATCC MYA-565)</name>
    <name type="common">Cryptococcus neoformans var. neoformans serotype D</name>
    <dbReference type="NCBI Taxonomy" id="214684"/>
    <lineage>
        <taxon>Eukaryota</taxon>
        <taxon>Fungi</taxon>
        <taxon>Dikarya</taxon>
        <taxon>Basidiomycota</taxon>
        <taxon>Agaricomycotina</taxon>
        <taxon>Tremellomycetes</taxon>
        <taxon>Tremellales</taxon>
        <taxon>Cryptococcaceae</taxon>
        <taxon>Cryptococcus</taxon>
        <taxon>Cryptococcus neoformans species complex</taxon>
    </lineage>
</organism>
<dbReference type="STRING" id="214684.A0A0S2M696"/>
<accession>A0A0S2M696</accession>
<dbReference type="InParanoid" id="A0A0S2M696"/>
<dbReference type="AlphaFoldDB" id="A0A0S2M696"/>
<proteinExistence type="predicted"/>
<dbReference type="VEuPathDB" id="FungiDB:CNN00765"/>
<dbReference type="EMBL" id="AE017356">
    <property type="protein sequence ID" value="ALO69804.1"/>
    <property type="molecule type" value="Genomic_DNA"/>
</dbReference>
<reference evidence="1 2" key="1">
    <citation type="journal article" date="2005" name="Science">
        <title>The genome of the basidiomycetous yeast and human pathogen Cryptococcus neoformans.</title>
        <authorList>
            <person name="Loftus B.J."/>
            <person name="Fung E."/>
            <person name="Roncaglia P."/>
            <person name="Rowley D."/>
            <person name="Amedeo P."/>
            <person name="Bruno D."/>
            <person name="Vamathevan J."/>
            <person name="Miranda M."/>
            <person name="Anderson I.J."/>
            <person name="Fraser J.A."/>
            <person name="Allen J.E."/>
            <person name="Bosdet I.E."/>
            <person name="Brent M.R."/>
            <person name="Chiu R."/>
            <person name="Doering T.L."/>
            <person name="Donlin M.J."/>
            <person name="D'Souza C.A."/>
            <person name="Fox D.S."/>
            <person name="Grinberg V."/>
            <person name="Fu J."/>
            <person name="Fukushima M."/>
            <person name="Haas B.J."/>
            <person name="Huang J.C."/>
            <person name="Janbon G."/>
            <person name="Jones S.J."/>
            <person name="Koo H.L."/>
            <person name="Krzywinski M.I."/>
            <person name="Kwon-Chung J.K."/>
            <person name="Lengeler K.B."/>
            <person name="Maiti R."/>
            <person name="Marra M.A."/>
            <person name="Marra R.E."/>
            <person name="Mathewson C.A."/>
            <person name="Mitchell T.G."/>
            <person name="Pertea M."/>
            <person name="Riggs F.R."/>
            <person name="Salzberg S.L."/>
            <person name="Schein J.E."/>
            <person name="Shvartsbeyn A."/>
            <person name="Shin H."/>
            <person name="Shumway M."/>
            <person name="Specht C.A."/>
            <person name="Suh B.B."/>
            <person name="Tenney A."/>
            <person name="Utterback T.R."/>
            <person name="Wickes B.L."/>
            <person name="Wortman J.R."/>
            <person name="Wye N.H."/>
            <person name="Kronstad J.W."/>
            <person name="Lodge J.K."/>
            <person name="Heitman J."/>
            <person name="Davis R.W."/>
            <person name="Fraser C.M."/>
            <person name="Hyman R.W."/>
        </authorList>
    </citation>
    <scope>NUCLEOTIDE SEQUENCE [LARGE SCALE GENOMIC DNA]</scope>
    <source>
        <strain evidence="2">JEC21 / ATCC MYA-565</strain>
    </source>
</reference>
<name>A0A0S2M696_CRYD1</name>
<protein>
    <submittedName>
        <fullName evidence="1">Uncharacterized protein</fullName>
    </submittedName>
</protein>
<dbReference type="KEGG" id="cne:CNN00765"/>
<dbReference type="GeneID" id="36393162"/>
<keyword evidence="2" id="KW-1185">Reference proteome</keyword>
<dbReference type="PaxDb" id="214684-A0A0S2M696"/>
<dbReference type="OrthoDB" id="2576233at2759"/>